<reference evidence="3" key="1">
    <citation type="submission" date="2017-02" db="UniProtKB">
        <authorList>
            <consortium name="WormBaseParasite"/>
        </authorList>
    </citation>
    <scope>IDENTIFICATION</scope>
</reference>
<accession>A0A0N5A2L2</accession>
<dbReference type="AlphaFoldDB" id="A0A0N5A2L2"/>
<proteinExistence type="predicted"/>
<keyword evidence="1" id="KW-0732">Signal</keyword>
<protein>
    <submittedName>
        <fullName evidence="3">Uncharacterized protein</fullName>
    </submittedName>
</protein>
<keyword evidence="2" id="KW-1185">Reference proteome</keyword>
<dbReference type="Proteomes" id="UP000038045">
    <property type="component" value="Unplaced"/>
</dbReference>
<name>A0A0N5A2L2_PARTI</name>
<sequence length="255" mass="29038">MFNLLYILFLFINKTSEILLFSQNYYIPKVNLLTFHENHNNRVKRYSTSRPYKLPGNYEPLPGRSYETNYMPIFPFGSQFSSSIELDPDVSRDHTADIWSSIPSWGVFDFKGRINLRAQKNVAKTGYFAHPVNMLGLTNDDMVHLLSSPQLEHNRNQQPTIPMANAPTNYAPLNCKPPLCNPYTESFGFGSEFDFGGNDGFNGNFDLPIPISKNVAFRLPVEGNFYNDVDNLTVTYGHSIGQIDPYKITLSKTIQ</sequence>
<organism evidence="2 3">
    <name type="scientific">Parastrongyloides trichosuri</name>
    <name type="common">Possum-specific nematode worm</name>
    <dbReference type="NCBI Taxonomy" id="131310"/>
    <lineage>
        <taxon>Eukaryota</taxon>
        <taxon>Metazoa</taxon>
        <taxon>Ecdysozoa</taxon>
        <taxon>Nematoda</taxon>
        <taxon>Chromadorea</taxon>
        <taxon>Rhabditida</taxon>
        <taxon>Tylenchina</taxon>
        <taxon>Panagrolaimomorpha</taxon>
        <taxon>Strongyloidoidea</taxon>
        <taxon>Strongyloididae</taxon>
        <taxon>Parastrongyloides</taxon>
    </lineage>
</organism>
<feature type="signal peptide" evidence="1">
    <location>
        <begin position="1"/>
        <end position="17"/>
    </location>
</feature>
<evidence type="ECO:0000313" key="2">
    <source>
        <dbReference type="Proteomes" id="UP000038045"/>
    </source>
</evidence>
<evidence type="ECO:0000256" key="1">
    <source>
        <dbReference type="SAM" id="SignalP"/>
    </source>
</evidence>
<feature type="chain" id="PRO_5005892562" evidence="1">
    <location>
        <begin position="18"/>
        <end position="255"/>
    </location>
</feature>
<evidence type="ECO:0000313" key="3">
    <source>
        <dbReference type="WBParaSite" id="PTRK_0001587300.1"/>
    </source>
</evidence>
<dbReference type="WBParaSite" id="PTRK_0001587300.1">
    <property type="protein sequence ID" value="PTRK_0001587300.1"/>
    <property type="gene ID" value="PTRK_0001587300"/>
</dbReference>
<dbReference type="PANTHER" id="PTHR36520">
    <property type="entry name" value="PROTEIN CBG13000-RELATED"/>
    <property type="match status" value="1"/>
</dbReference>